<reference evidence="3" key="1">
    <citation type="submission" date="2016-01" db="EMBL/GenBank/DDBJ databases">
        <authorList>
            <person name="Peeters C."/>
        </authorList>
    </citation>
    <scope>NUCLEOTIDE SEQUENCE [LARGE SCALE GENOMIC DNA]</scope>
    <source>
        <strain evidence="3">LMG 22940</strain>
    </source>
</reference>
<name>A0A158FFL2_9BURK</name>
<evidence type="ECO:0000313" key="3">
    <source>
        <dbReference type="EMBL" id="SAL17820.1"/>
    </source>
</evidence>
<dbReference type="CDD" id="cd00293">
    <property type="entry name" value="USP-like"/>
    <property type="match status" value="1"/>
</dbReference>
<dbReference type="RefSeq" id="WP_087642791.1">
    <property type="nucleotide sequence ID" value="NZ_FCON02000003.1"/>
</dbReference>
<dbReference type="Pfam" id="PF00582">
    <property type="entry name" value="Usp"/>
    <property type="match status" value="1"/>
</dbReference>
<dbReference type="OrthoDB" id="9804721at2"/>
<proteinExistence type="inferred from homology"/>
<accession>A0A158FFL2</accession>
<gene>
    <name evidence="3" type="ORF">AWB68_00527</name>
</gene>
<comment type="caution">
    <text evidence="3">The sequence shown here is derived from an EMBL/GenBank/DDBJ whole genome shotgun (WGS) entry which is preliminary data.</text>
</comment>
<dbReference type="InterPro" id="IPR006016">
    <property type="entry name" value="UspA"/>
</dbReference>
<organism evidence="3 4">
    <name type="scientific">Caballeronia choica</name>
    <dbReference type="NCBI Taxonomy" id="326476"/>
    <lineage>
        <taxon>Bacteria</taxon>
        <taxon>Pseudomonadati</taxon>
        <taxon>Pseudomonadota</taxon>
        <taxon>Betaproteobacteria</taxon>
        <taxon>Burkholderiales</taxon>
        <taxon>Burkholderiaceae</taxon>
        <taxon>Caballeronia</taxon>
    </lineage>
</organism>
<dbReference type="Gene3D" id="3.40.50.12370">
    <property type="match status" value="1"/>
</dbReference>
<dbReference type="AlphaFoldDB" id="A0A158FFL2"/>
<evidence type="ECO:0000256" key="1">
    <source>
        <dbReference type="ARBA" id="ARBA00008791"/>
    </source>
</evidence>
<protein>
    <submittedName>
        <fullName evidence="3">UspA domain-containing protein</fullName>
    </submittedName>
</protein>
<dbReference type="PANTHER" id="PTHR46268">
    <property type="entry name" value="STRESS RESPONSE PROTEIN NHAX"/>
    <property type="match status" value="1"/>
</dbReference>
<evidence type="ECO:0000259" key="2">
    <source>
        <dbReference type="Pfam" id="PF00582"/>
    </source>
</evidence>
<dbReference type="EMBL" id="FCON02000003">
    <property type="protein sequence ID" value="SAL17820.1"/>
    <property type="molecule type" value="Genomic_DNA"/>
</dbReference>
<dbReference type="PANTHER" id="PTHR46268:SF15">
    <property type="entry name" value="UNIVERSAL STRESS PROTEIN HP_0031"/>
    <property type="match status" value="1"/>
</dbReference>
<dbReference type="PRINTS" id="PR01438">
    <property type="entry name" value="UNVRSLSTRESS"/>
</dbReference>
<dbReference type="SUPFAM" id="SSF52402">
    <property type="entry name" value="Adenine nucleotide alpha hydrolases-like"/>
    <property type="match status" value="2"/>
</dbReference>
<sequence>MSYKTIVVQLDTSKRTAARIDYALHLARHFGAHLTGVYSDFTLDPRFYYERSGAERYCTSFEQTCIERRARVENMFRSRLAQTKVAGNWVAKERYAPISLSRYSRCADLTITGQHDPDDPEAYLADRYPEQLVLSAGRPVLVVPHTGAMNPVGAKVLVAWDDSREATRAVHDALPFLQLAKRTVMITIVGEADKRRGPHARGLDLVAALARQGARVEYSEINVKDGARTGENLLSFGSEFGANLIVMGAYGHSRWHELILGGATRTVLEATQVPVLMSN</sequence>
<feature type="domain" description="UspA" evidence="2">
    <location>
        <begin position="155"/>
        <end position="277"/>
    </location>
</feature>
<comment type="similarity">
    <text evidence="1">Belongs to the universal stress protein A family.</text>
</comment>
<dbReference type="InterPro" id="IPR006015">
    <property type="entry name" value="Universal_stress_UspA"/>
</dbReference>
<evidence type="ECO:0000313" key="4">
    <source>
        <dbReference type="Proteomes" id="UP000054770"/>
    </source>
</evidence>
<dbReference type="Proteomes" id="UP000054770">
    <property type="component" value="Unassembled WGS sequence"/>
</dbReference>
<keyword evidence="4" id="KW-1185">Reference proteome</keyword>